<gene>
    <name evidence="7" type="ORF">TRICI_000898</name>
</gene>
<dbReference type="GO" id="GO:0035556">
    <property type="term" value="P:intracellular signal transduction"/>
    <property type="evidence" value="ECO:0007669"/>
    <property type="project" value="InterPro"/>
</dbReference>
<dbReference type="SMART" id="SM00325">
    <property type="entry name" value="RhoGEF"/>
    <property type="match status" value="1"/>
</dbReference>
<dbReference type="InterPro" id="IPR011993">
    <property type="entry name" value="PH-like_dom_sf"/>
</dbReference>
<dbReference type="Gene3D" id="2.30.29.30">
    <property type="entry name" value="Pleckstrin-homology domain (PH domain)/Phosphotyrosine-binding domain (PTB)"/>
    <property type="match status" value="1"/>
</dbReference>
<dbReference type="InterPro" id="IPR041675">
    <property type="entry name" value="PH_5"/>
</dbReference>
<evidence type="ECO:0000256" key="3">
    <source>
        <dbReference type="SAM" id="MobiDB-lite"/>
    </source>
</evidence>
<feature type="compositionally biased region" description="Low complexity" evidence="3">
    <location>
        <begin position="192"/>
        <end position="203"/>
    </location>
</feature>
<dbReference type="PROSITE" id="PS50010">
    <property type="entry name" value="DH_2"/>
    <property type="match status" value="1"/>
</dbReference>
<dbReference type="SMART" id="SM00036">
    <property type="entry name" value="CNH"/>
    <property type="match status" value="1"/>
</dbReference>
<dbReference type="EMBL" id="SWFS01000077">
    <property type="protein sequence ID" value="KAA8916931.1"/>
    <property type="molecule type" value="Genomic_DNA"/>
</dbReference>
<dbReference type="Pfam" id="PF00610">
    <property type="entry name" value="DEP"/>
    <property type="match status" value="1"/>
</dbReference>
<feature type="compositionally biased region" description="Polar residues" evidence="3">
    <location>
        <begin position="259"/>
        <end position="269"/>
    </location>
</feature>
<dbReference type="CDD" id="cd00160">
    <property type="entry name" value="RhoGEF"/>
    <property type="match status" value="1"/>
</dbReference>
<dbReference type="Pfam" id="PF15405">
    <property type="entry name" value="PH_5"/>
    <property type="match status" value="1"/>
</dbReference>
<dbReference type="Pfam" id="PF00621">
    <property type="entry name" value="RhoGEF"/>
    <property type="match status" value="1"/>
</dbReference>
<feature type="region of interest" description="Disordered" evidence="3">
    <location>
        <begin position="1"/>
        <end position="298"/>
    </location>
</feature>
<sequence length="1365" mass="153309">MTDKIHQSRPPGSSQRDAAFSDIFGSAPPPGRSQTMGSSITPPSFDPSPPPPAPLPQQHHHHHQGPPSAGSLAPERNGSAGNTRPLRTSPSLDPQQQQQPQGSMRPFPNSLQPGKMPSMGNMNGQFANRPNMPPTHALHYNQSPPHSASGDTRFPPSRPHPPSSQADNNSWTPPAGNPDVPKLRTPYPPPGRGQQQQGHYMQQPPHLPPVPQGQQQPNLPHQPPSPSRSISTPSFNQPTAISPSQQPVAGFGGPPLRPQMSNNAINNAASPPPPPPGPGGGPPTLDPNANGSRSMSMTMASRSNFDRDHRAQNITMSGRVIPQRQPNEMMPHQQQAHHGASSLYHSKSAGSNMAGHHNPSKSSASSDGGKGPHRSTSTSSQKTENGSVPHSTILTTSRRIPLVYPALLSKVAEVFRERIVLGDRIKNELTYKNSFTGAEAVDLITYIIKTPDRNLALLLGRSLDAQKFFHDVTYDHRLRDTPNEVYQFNEIVIDDNEQNNSTNNNGETSTTSLNSVSTVHRGQQQLPAVHEQEGEAQSATSTVAVNGVFTLLAECYSPTCTRDQLCYSIACPRRLEQQARLNMKPQPGLKRAESRLSLHGDDEKEQKLWIHTVSEEVAKSVSDKEKKRQEVICEVIYTERDFVKDLEYLRDFWIKPLRNSNIIPEARREKFIRTVFSHIMEVHSVNVKLAEALTKRQQLAPVVRQIGDVFLEHVPKFEPFIRYGANQLMGKYEFEREKSTNQAFAKFVDETERMKESRKLELNGYLTKPTTRLARYPLLLEAVLKNTEDDNMDKKNIPEAIKLIREFLNRVNVETGKSENRFNLMQLSQQLVFRPGEYVDLRLTDDMRQIIFKGFLKKRTQDKENQGDVQVYLFDNSLLFVRVKIVNKREQLKPIPLELLLLAESEEMLPKSLAKRPSSSLIPSAKIPTKVESGNNRYPLTFQHLGRRGYEITLYATTFIGRKKWVEHIEHQKHVLAEKGNVFSQHILRDKFFNSQNRVNCVAPLDGGRKLLYGTDNGIWISDVKMTSSGPSTSVPVKVITLSNVTQLDVLEEYMTLLALSDKSLFSWPLDCLEVPDPVANSRRSKKVMGHINFYKVGICLGRVLVCTVKSSSLTTTVRVMEPFDPQPRGKRQPALSKLLKGQSEGLKMFKEFYIPSEALSISFLKRKLCVGCAKGFEIVDLKTLETQSLLDPADTSLDFVIRKEALKPIAIYPIGRNFLLNYSDFSFFVNCNGWRARPEWMIHWEGLPQHFAFSYPYIIAFEPNFIEIRHVDTGELVRVVTGENIRFLHESTREILYVHEDVNGYDEVLSLDFWEKSGGNQSNDINDDTHPDNNLNDSTKTINEHESVPSTRPSQETHVEDELT</sequence>
<dbReference type="InterPro" id="IPR035899">
    <property type="entry name" value="DBL_dom_sf"/>
</dbReference>
<keyword evidence="1" id="KW-0597">Phosphoprotein</keyword>
<dbReference type="Pfam" id="PF00780">
    <property type="entry name" value="CNH"/>
    <property type="match status" value="1"/>
</dbReference>
<feature type="compositionally biased region" description="Polar residues" evidence="3">
    <location>
        <begin position="235"/>
        <end position="247"/>
    </location>
</feature>
<comment type="caution">
    <text evidence="7">The sequence shown here is derived from an EMBL/GenBank/DDBJ whole genome shotgun (WGS) entry which is preliminary data.</text>
</comment>
<dbReference type="CDD" id="cd04435">
    <property type="entry name" value="DEP_fRom2"/>
    <property type="match status" value="1"/>
</dbReference>
<organism evidence="7 8">
    <name type="scientific">Trichomonascus ciferrii</name>
    <dbReference type="NCBI Taxonomy" id="44093"/>
    <lineage>
        <taxon>Eukaryota</taxon>
        <taxon>Fungi</taxon>
        <taxon>Dikarya</taxon>
        <taxon>Ascomycota</taxon>
        <taxon>Saccharomycotina</taxon>
        <taxon>Dipodascomycetes</taxon>
        <taxon>Dipodascales</taxon>
        <taxon>Trichomonascaceae</taxon>
        <taxon>Trichomonascus</taxon>
        <taxon>Trichomonascus ciferrii complex</taxon>
    </lineage>
</organism>
<dbReference type="PROSITE" id="PS50219">
    <property type="entry name" value="CNH"/>
    <property type="match status" value="1"/>
</dbReference>
<evidence type="ECO:0000259" key="6">
    <source>
        <dbReference type="PROSITE" id="PS50219"/>
    </source>
</evidence>
<dbReference type="PROSITE" id="PS50186">
    <property type="entry name" value="DEP"/>
    <property type="match status" value="1"/>
</dbReference>
<feature type="compositionally biased region" description="Low complexity" evidence="3">
    <location>
        <begin position="498"/>
        <end position="519"/>
    </location>
</feature>
<evidence type="ECO:0000256" key="2">
    <source>
        <dbReference type="ARBA" id="ARBA00022658"/>
    </source>
</evidence>
<dbReference type="OrthoDB" id="2272012at2759"/>
<feature type="domain" description="DH" evidence="4">
    <location>
        <begin position="627"/>
        <end position="814"/>
    </location>
</feature>
<feature type="compositionally biased region" description="Pro residues" evidence="3">
    <location>
        <begin position="270"/>
        <end position="285"/>
    </location>
</feature>
<keyword evidence="8" id="KW-1185">Reference proteome</keyword>
<dbReference type="PANTHER" id="PTHR46572">
    <property type="entry name" value="RHO1 GDP-GTP EXCHANGE PROTEIN 1-RELATED"/>
    <property type="match status" value="1"/>
</dbReference>
<feature type="domain" description="CNH" evidence="6">
    <location>
        <begin position="996"/>
        <end position="1296"/>
    </location>
</feature>
<dbReference type="InterPro" id="IPR000219">
    <property type="entry name" value="DH_dom"/>
</dbReference>
<evidence type="ECO:0000256" key="1">
    <source>
        <dbReference type="ARBA" id="ARBA00022553"/>
    </source>
</evidence>
<feature type="compositionally biased region" description="Polar residues" evidence="3">
    <location>
        <begin position="374"/>
        <end position="392"/>
    </location>
</feature>
<dbReference type="Gene3D" id="1.10.10.10">
    <property type="entry name" value="Winged helix-like DNA-binding domain superfamily/Winged helix DNA-binding domain"/>
    <property type="match status" value="1"/>
</dbReference>
<evidence type="ECO:0000259" key="4">
    <source>
        <dbReference type="PROSITE" id="PS50010"/>
    </source>
</evidence>
<dbReference type="SUPFAM" id="SSF50729">
    <property type="entry name" value="PH domain-like"/>
    <property type="match status" value="1"/>
</dbReference>
<name>A0A642VAS7_9ASCO</name>
<dbReference type="InterPro" id="IPR001180">
    <property type="entry name" value="CNH_dom"/>
</dbReference>
<feature type="compositionally biased region" description="Pro residues" evidence="3">
    <location>
        <begin position="44"/>
        <end position="55"/>
    </location>
</feature>
<dbReference type="InterPro" id="IPR052233">
    <property type="entry name" value="Rho-type_GEFs"/>
</dbReference>
<dbReference type="PANTHER" id="PTHR46572:SF2">
    <property type="entry name" value="RHO1 GDP-GTP EXCHANGE PROTEIN 1-RELATED"/>
    <property type="match status" value="1"/>
</dbReference>
<dbReference type="InterPro" id="IPR000591">
    <property type="entry name" value="DEP_dom"/>
</dbReference>
<evidence type="ECO:0008006" key="9">
    <source>
        <dbReference type="Google" id="ProtNLM"/>
    </source>
</evidence>
<protein>
    <recommendedName>
        <fullName evidence="9">Rho1 guanine nucleotide exchange factor 1</fullName>
    </recommendedName>
</protein>
<feature type="region of interest" description="Disordered" evidence="3">
    <location>
        <begin position="319"/>
        <end position="392"/>
    </location>
</feature>
<dbReference type="GO" id="GO:0005085">
    <property type="term" value="F:guanyl-nucleotide exchange factor activity"/>
    <property type="evidence" value="ECO:0007669"/>
    <property type="project" value="UniProtKB-KW"/>
</dbReference>
<feature type="compositionally biased region" description="Polar residues" evidence="3">
    <location>
        <begin position="1333"/>
        <end position="1342"/>
    </location>
</feature>
<feature type="compositionally biased region" description="Polar residues" evidence="3">
    <location>
        <begin position="79"/>
        <end position="93"/>
    </location>
</feature>
<dbReference type="SUPFAM" id="SSF48065">
    <property type="entry name" value="DBL homology domain (DH-domain)"/>
    <property type="match status" value="1"/>
</dbReference>
<dbReference type="InterPro" id="IPR036390">
    <property type="entry name" value="WH_DNA-bd_sf"/>
</dbReference>
<dbReference type="Proteomes" id="UP000761534">
    <property type="component" value="Unassembled WGS sequence"/>
</dbReference>
<dbReference type="Gene3D" id="1.20.900.10">
    <property type="entry name" value="Dbl homology (DH) domain"/>
    <property type="match status" value="1"/>
</dbReference>
<evidence type="ECO:0000313" key="7">
    <source>
        <dbReference type="EMBL" id="KAA8916931.1"/>
    </source>
</evidence>
<feature type="region of interest" description="Disordered" evidence="3">
    <location>
        <begin position="1321"/>
        <end position="1365"/>
    </location>
</feature>
<evidence type="ECO:0000259" key="5">
    <source>
        <dbReference type="PROSITE" id="PS50186"/>
    </source>
</evidence>
<feature type="region of interest" description="Disordered" evidence="3">
    <location>
        <begin position="494"/>
        <end position="537"/>
    </location>
</feature>
<dbReference type="InterPro" id="IPR036388">
    <property type="entry name" value="WH-like_DNA-bd_sf"/>
</dbReference>
<dbReference type="SMART" id="SM00049">
    <property type="entry name" value="DEP"/>
    <property type="match status" value="1"/>
</dbReference>
<feature type="domain" description="DEP" evidence="5">
    <location>
        <begin position="415"/>
        <end position="490"/>
    </location>
</feature>
<dbReference type="VEuPathDB" id="FungiDB:TRICI_000898"/>
<accession>A0A642VAS7</accession>
<dbReference type="SUPFAM" id="SSF46785">
    <property type="entry name" value="Winged helix' DNA-binding domain"/>
    <property type="match status" value="1"/>
</dbReference>
<feature type="compositionally biased region" description="Basic and acidic residues" evidence="3">
    <location>
        <begin position="1356"/>
        <end position="1365"/>
    </location>
</feature>
<proteinExistence type="predicted"/>
<keyword evidence="2" id="KW-0344">Guanine-nucleotide releasing factor</keyword>
<reference evidence="7" key="1">
    <citation type="journal article" date="2019" name="G3 (Bethesda)">
        <title>Genome Assemblies of Two Rare Opportunistic Yeast Pathogens: Diutina rugosa (syn. Candida rugosa) and Trichomonascus ciferrii (syn. Candida ciferrii).</title>
        <authorList>
            <person name="Mixao V."/>
            <person name="Saus E."/>
            <person name="Hansen A.P."/>
            <person name="Lass-Florl C."/>
            <person name="Gabaldon T."/>
        </authorList>
    </citation>
    <scope>NUCLEOTIDE SEQUENCE</scope>
    <source>
        <strain evidence="7">CBS 4856</strain>
    </source>
</reference>
<evidence type="ECO:0000313" key="8">
    <source>
        <dbReference type="Proteomes" id="UP000761534"/>
    </source>
</evidence>
<feature type="compositionally biased region" description="Polar residues" evidence="3">
    <location>
        <begin position="140"/>
        <end position="150"/>
    </location>
</feature>